<dbReference type="GO" id="GO:0008233">
    <property type="term" value="F:peptidase activity"/>
    <property type="evidence" value="ECO:0007669"/>
    <property type="project" value="UniProtKB-KW"/>
</dbReference>
<sequence length="628" mass="68834">MIDDVAVYSESTVAAVFSDIRHALLPNGLRMEYALHGDADAPEKVLLIMGLMCDKEAWAPLLATLLDPSASHGSYQYATFDNRGVGGTDKPLERYTTSQMAQDALMLLDHLQWPKAHIVGISMGGMIAQELVHAAPTRVRSLALLVTTPGRWSGALPGMAQFTTYLSYPKLLLARTKEDVVDNIMGALYPSQYLDATQPDGRCPRDILRAYHLARAEKVEVSAAGAHGQHAAVFSHSVRAARLAEVQSAGFPILIVGATHDGLLHPKNADLLESYLHGDRTRKVVFEDAGHGIQNQKRQELAQELSQLFHECAPAMPTDTELFRAEATAATFSDIRHATLANGLRVEYAVHGSGPEKVLLIMGLMAEKEAWLPTVATLLDPAAASATKYQFVTFDNRGVGGTDHPSEFYTTSQLAQDALQLLDHLQWPQAHVVGMSMGGMISQELAHTAPHRVKSLALIVTSPGFLQGATPRPAQLSGYWQLAKNFVAPSRHQIATKMVYVLYTDAYLERVVDGVALGTHVYNYHWDRLTHARQSATGMYGQYSAVLRHHMNATRLDEIRKAGFPILVIGARQDRLLHPNNSDILYECLKSSKTRRIMFEDAAHGVHVEKRVEVAAALDAHFCPASAL</sequence>
<accession>A0A1V9YPN1</accession>
<dbReference type="OrthoDB" id="19657at2759"/>
<dbReference type="PANTHER" id="PTHR43433">
    <property type="entry name" value="HYDROLASE, ALPHA/BETA FOLD FAMILY PROTEIN"/>
    <property type="match status" value="1"/>
</dbReference>
<dbReference type="Pfam" id="PF00561">
    <property type="entry name" value="Abhydrolase_1"/>
    <property type="match status" value="2"/>
</dbReference>
<proteinExistence type="predicted"/>
<name>A0A1V9YPN1_ACHHY</name>
<dbReference type="SUPFAM" id="SSF53474">
    <property type="entry name" value="alpha/beta-Hydrolases"/>
    <property type="match status" value="2"/>
</dbReference>
<reference evidence="2 3" key="1">
    <citation type="journal article" date="2014" name="Genome Biol. Evol.">
        <title>The secreted proteins of Achlya hypogyna and Thraustotheca clavata identify the ancestral oomycete secretome and reveal gene acquisitions by horizontal gene transfer.</title>
        <authorList>
            <person name="Misner I."/>
            <person name="Blouin N."/>
            <person name="Leonard G."/>
            <person name="Richards T.A."/>
            <person name="Lane C.E."/>
        </authorList>
    </citation>
    <scope>NUCLEOTIDE SEQUENCE [LARGE SCALE GENOMIC DNA]</scope>
    <source>
        <strain evidence="2 3">ATCC 48635</strain>
    </source>
</reference>
<evidence type="ECO:0000313" key="3">
    <source>
        <dbReference type="Proteomes" id="UP000243579"/>
    </source>
</evidence>
<dbReference type="PANTHER" id="PTHR43433:SF5">
    <property type="entry name" value="AB HYDROLASE-1 DOMAIN-CONTAINING PROTEIN"/>
    <property type="match status" value="1"/>
</dbReference>
<protein>
    <submittedName>
        <fullName evidence="2">Serine protease family S33</fullName>
    </submittedName>
</protein>
<dbReference type="InterPro" id="IPR000073">
    <property type="entry name" value="AB_hydrolase_1"/>
</dbReference>
<feature type="domain" description="AB hydrolase-1" evidence="1">
    <location>
        <begin position="358"/>
        <end position="610"/>
    </location>
</feature>
<keyword evidence="2" id="KW-0378">Hydrolase</keyword>
<dbReference type="InterPro" id="IPR050471">
    <property type="entry name" value="AB_hydrolase"/>
</dbReference>
<dbReference type="InterPro" id="IPR029058">
    <property type="entry name" value="AB_hydrolase_fold"/>
</dbReference>
<dbReference type="Gene3D" id="3.40.50.1820">
    <property type="entry name" value="alpha/beta hydrolase"/>
    <property type="match status" value="2"/>
</dbReference>
<dbReference type="STRING" id="1202772.A0A1V9YPN1"/>
<gene>
    <name evidence="2" type="ORF">ACHHYP_08521</name>
</gene>
<evidence type="ECO:0000313" key="2">
    <source>
        <dbReference type="EMBL" id="OQR87630.1"/>
    </source>
</evidence>
<keyword evidence="2" id="KW-0645">Protease</keyword>
<dbReference type="AlphaFoldDB" id="A0A1V9YPN1"/>
<evidence type="ECO:0000259" key="1">
    <source>
        <dbReference type="Pfam" id="PF00561"/>
    </source>
</evidence>
<keyword evidence="3" id="KW-1185">Reference proteome</keyword>
<organism evidence="2 3">
    <name type="scientific">Achlya hypogyna</name>
    <name type="common">Oomycete</name>
    <name type="synonym">Protoachlya hypogyna</name>
    <dbReference type="NCBI Taxonomy" id="1202772"/>
    <lineage>
        <taxon>Eukaryota</taxon>
        <taxon>Sar</taxon>
        <taxon>Stramenopiles</taxon>
        <taxon>Oomycota</taxon>
        <taxon>Saprolegniomycetes</taxon>
        <taxon>Saprolegniales</taxon>
        <taxon>Achlyaceae</taxon>
        <taxon>Achlya</taxon>
    </lineage>
</organism>
<dbReference type="EMBL" id="JNBR01001431">
    <property type="protein sequence ID" value="OQR87630.1"/>
    <property type="molecule type" value="Genomic_DNA"/>
</dbReference>
<comment type="caution">
    <text evidence="2">The sequence shown here is derived from an EMBL/GenBank/DDBJ whole genome shotgun (WGS) entry which is preliminary data.</text>
</comment>
<dbReference type="GO" id="GO:0006508">
    <property type="term" value="P:proteolysis"/>
    <property type="evidence" value="ECO:0007669"/>
    <property type="project" value="UniProtKB-KW"/>
</dbReference>
<feature type="domain" description="AB hydrolase-1" evidence="1">
    <location>
        <begin position="45"/>
        <end position="294"/>
    </location>
</feature>
<dbReference type="Proteomes" id="UP000243579">
    <property type="component" value="Unassembled WGS sequence"/>
</dbReference>